<proteinExistence type="predicted"/>
<dbReference type="RefSeq" id="WP_186743679.1">
    <property type="nucleotide sequence ID" value="NZ_CP060394.1"/>
</dbReference>
<dbReference type="AlphaFoldDB" id="A0A7G8BJK5"/>
<feature type="transmembrane region" description="Helical" evidence="5">
    <location>
        <begin position="47"/>
        <end position="68"/>
    </location>
</feature>
<dbReference type="GO" id="GO:0016020">
    <property type="term" value="C:membrane"/>
    <property type="evidence" value="ECO:0007669"/>
    <property type="project" value="UniProtKB-SubCell"/>
</dbReference>
<evidence type="ECO:0000256" key="5">
    <source>
        <dbReference type="SAM" id="Phobius"/>
    </source>
</evidence>
<dbReference type="KEGG" id="adin:H7849_01535"/>
<dbReference type="Pfam" id="PF13564">
    <property type="entry name" value="DoxX_2"/>
    <property type="match status" value="1"/>
</dbReference>
<feature type="transmembrane region" description="Helical" evidence="5">
    <location>
        <begin position="74"/>
        <end position="92"/>
    </location>
</feature>
<comment type="subcellular location">
    <subcellularLocation>
        <location evidence="1">Membrane</location>
        <topology evidence="1">Multi-pass membrane protein</topology>
    </subcellularLocation>
</comment>
<dbReference type="InterPro" id="IPR032808">
    <property type="entry name" value="DoxX"/>
</dbReference>
<dbReference type="EMBL" id="CP060394">
    <property type="protein sequence ID" value="QNI32725.1"/>
    <property type="molecule type" value="Genomic_DNA"/>
</dbReference>
<protein>
    <submittedName>
        <fullName evidence="6">DoxX family protein</fullName>
    </submittedName>
</protein>
<reference evidence="6 7" key="1">
    <citation type="submission" date="2020-08" db="EMBL/GenBank/DDBJ databases">
        <title>Edaphobacter telluris sp. nov. and Acidobacterium dinghuensis sp. nov., two acidobacteria isolated from forest soil.</title>
        <authorList>
            <person name="Fu J."/>
            <person name="Qiu L."/>
        </authorList>
    </citation>
    <scope>NUCLEOTIDE SEQUENCE [LARGE SCALE GENOMIC DNA]</scope>
    <source>
        <strain evidence="6">4Y35</strain>
    </source>
</reference>
<keyword evidence="3 5" id="KW-1133">Transmembrane helix</keyword>
<dbReference type="Proteomes" id="UP000515312">
    <property type="component" value="Chromosome"/>
</dbReference>
<evidence type="ECO:0000256" key="2">
    <source>
        <dbReference type="ARBA" id="ARBA00022692"/>
    </source>
</evidence>
<evidence type="ECO:0000256" key="3">
    <source>
        <dbReference type="ARBA" id="ARBA00022989"/>
    </source>
</evidence>
<evidence type="ECO:0000256" key="1">
    <source>
        <dbReference type="ARBA" id="ARBA00004141"/>
    </source>
</evidence>
<gene>
    <name evidence="6" type="ORF">H7849_01535</name>
</gene>
<feature type="transmembrane region" description="Helical" evidence="5">
    <location>
        <begin position="6"/>
        <end position="26"/>
    </location>
</feature>
<name>A0A7G8BJK5_9BACT</name>
<organism evidence="6 7">
    <name type="scientific">Alloacidobacterium dinghuense</name>
    <dbReference type="NCBI Taxonomy" id="2763107"/>
    <lineage>
        <taxon>Bacteria</taxon>
        <taxon>Pseudomonadati</taxon>
        <taxon>Acidobacteriota</taxon>
        <taxon>Terriglobia</taxon>
        <taxon>Terriglobales</taxon>
        <taxon>Acidobacteriaceae</taxon>
        <taxon>Alloacidobacterium</taxon>
    </lineage>
</organism>
<sequence>MNTFLWVVQALLAVVFLFAGGMKFFGIEKVLKDAAPGPGKLSLTRPMLHFIGVSELGGSLGVILPTLTGVMPQLTPAAAAGLTVVMILATGFHIQRKDPASKTITTLVLSALCTFVAYSNSAK</sequence>
<evidence type="ECO:0000313" key="7">
    <source>
        <dbReference type="Proteomes" id="UP000515312"/>
    </source>
</evidence>
<keyword evidence="7" id="KW-1185">Reference proteome</keyword>
<evidence type="ECO:0000256" key="4">
    <source>
        <dbReference type="ARBA" id="ARBA00023136"/>
    </source>
</evidence>
<accession>A0A7G8BJK5</accession>
<evidence type="ECO:0000313" key="6">
    <source>
        <dbReference type="EMBL" id="QNI32725.1"/>
    </source>
</evidence>
<keyword evidence="2 5" id="KW-0812">Transmembrane</keyword>
<keyword evidence="4 5" id="KW-0472">Membrane</keyword>